<keyword evidence="3" id="KW-1185">Reference proteome</keyword>
<dbReference type="EMBL" id="JBHFNQ010000220">
    <property type="protein sequence ID" value="MFB2881317.1"/>
    <property type="molecule type" value="Genomic_DNA"/>
</dbReference>
<organism evidence="2 3">
    <name type="scientific">Floridaenema aerugineum BLCC-F46</name>
    <dbReference type="NCBI Taxonomy" id="3153654"/>
    <lineage>
        <taxon>Bacteria</taxon>
        <taxon>Bacillati</taxon>
        <taxon>Cyanobacteriota</taxon>
        <taxon>Cyanophyceae</taxon>
        <taxon>Oscillatoriophycideae</taxon>
        <taxon>Aerosakkonematales</taxon>
        <taxon>Aerosakkonemataceae</taxon>
        <taxon>Floridanema</taxon>
        <taxon>Floridanema aerugineum</taxon>
    </lineage>
</organism>
<dbReference type="Proteomes" id="UP001576774">
    <property type="component" value="Unassembled WGS sequence"/>
</dbReference>
<dbReference type="RefSeq" id="WP_413274300.1">
    <property type="nucleotide sequence ID" value="NZ_JBHFNQ010000220.1"/>
</dbReference>
<name>A0ABV4XEU2_9CYAN</name>
<evidence type="ECO:0000313" key="2">
    <source>
        <dbReference type="EMBL" id="MFB2881317.1"/>
    </source>
</evidence>
<gene>
    <name evidence="2" type="ORF">ACE1CC_31070</name>
</gene>
<proteinExistence type="predicted"/>
<sequence length="72" mass="8648">MGEKRVSDLTIEEFKTLVYDLVDERLQHWQPTQKPVKKRSLKEILDSIDRHRWTPPPGAKSTWEMLREDRDS</sequence>
<reference evidence="2 3" key="1">
    <citation type="submission" date="2024-09" db="EMBL/GenBank/DDBJ databases">
        <title>Floridaenema gen nov. (Aerosakkonemataceae, Aerosakkonematales ord. nov., Cyanobacteria) from benthic tropical and subtropical fresh waters, with the description of four new species.</title>
        <authorList>
            <person name="Moretto J.A."/>
            <person name="Berthold D.E."/>
            <person name="Lefler F.W."/>
            <person name="Huang I.-S."/>
            <person name="Laughinghouse H. IV."/>
        </authorList>
    </citation>
    <scope>NUCLEOTIDE SEQUENCE [LARGE SCALE GENOMIC DNA]</scope>
    <source>
        <strain evidence="2 3">BLCC-F46</strain>
    </source>
</reference>
<evidence type="ECO:0000313" key="3">
    <source>
        <dbReference type="Proteomes" id="UP001576774"/>
    </source>
</evidence>
<feature type="region of interest" description="Disordered" evidence="1">
    <location>
        <begin position="49"/>
        <end position="72"/>
    </location>
</feature>
<accession>A0ABV4XEU2</accession>
<protein>
    <submittedName>
        <fullName evidence="2">Uncharacterized protein</fullName>
    </submittedName>
</protein>
<evidence type="ECO:0000256" key="1">
    <source>
        <dbReference type="SAM" id="MobiDB-lite"/>
    </source>
</evidence>
<comment type="caution">
    <text evidence="2">The sequence shown here is derived from an EMBL/GenBank/DDBJ whole genome shotgun (WGS) entry which is preliminary data.</text>
</comment>